<gene>
    <name evidence="1" type="primary">jg24671</name>
    <name evidence="1" type="ORF">PAEG_LOCUS5173</name>
</gene>
<sequence>MGILGLVTVAFYLQEPGPAATETNGPDGARSRMTSALIKSAGGCALLTAEAQIHKRRRICRLIAPRKQTALALFTRC</sequence>
<proteinExistence type="predicted"/>
<dbReference type="Proteomes" id="UP000838756">
    <property type="component" value="Unassembled WGS sequence"/>
</dbReference>
<dbReference type="AlphaFoldDB" id="A0A8S4QRW4"/>
<organism evidence="1 2">
    <name type="scientific">Pararge aegeria aegeria</name>
    <dbReference type="NCBI Taxonomy" id="348720"/>
    <lineage>
        <taxon>Eukaryota</taxon>
        <taxon>Metazoa</taxon>
        <taxon>Ecdysozoa</taxon>
        <taxon>Arthropoda</taxon>
        <taxon>Hexapoda</taxon>
        <taxon>Insecta</taxon>
        <taxon>Pterygota</taxon>
        <taxon>Neoptera</taxon>
        <taxon>Endopterygota</taxon>
        <taxon>Lepidoptera</taxon>
        <taxon>Glossata</taxon>
        <taxon>Ditrysia</taxon>
        <taxon>Papilionoidea</taxon>
        <taxon>Nymphalidae</taxon>
        <taxon>Satyrinae</taxon>
        <taxon>Satyrini</taxon>
        <taxon>Parargina</taxon>
        <taxon>Pararge</taxon>
    </lineage>
</organism>
<name>A0A8S4QRW4_9NEOP</name>
<reference evidence="1" key="1">
    <citation type="submission" date="2022-03" db="EMBL/GenBank/DDBJ databases">
        <authorList>
            <person name="Lindestad O."/>
        </authorList>
    </citation>
    <scope>NUCLEOTIDE SEQUENCE</scope>
</reference>
<evidence type="ECO:0000313" key="2">
    <source>
        <dbReference type="Proteomes" id="UP000838756"/>
    </source>
</evidence>
<keyword evidence="2" id="KW-1185">Reference proteome</keyword>
<dbReference type="EMBL" id="CAKXAJ010017903">
    <property type="protein sequence ID" value="CAH2217257.1"/>
    <property type="molecule type" value="Genomic_DNA"/>
</dbReference>
<comment type="caution">
    <text evidence="1">The sequence shown here is derived from an EMBL/GenBank/DDBJ whole genome shotgun (WGS) entry which is preliminary data.</text>
</comment>
<accession>A0A8S4QRW4</accession>
<protein>
    <submittedName>
        <fullName evidence="1">Jg24671 protein</fullName>
    </submittedName>
</protein>
<evidence type="ECO:0000313" key="1">
    <source>
        <dbReference type="EMBL" id="CAH2217257.1"/>
    </source>
</evidence>